<keyword evidence="10" id="KW-1015">Disulfide bond</keyword>
<keyword evidence="9 12" id="KW-0472">Membrane</keyword>
<evidence type="ECO:0000256" key="11">
    <source>
        <dbReference type="ARBA" id="ARBA00023444"/>
    </source>
</evidence>
<keyword evidence="8" id="KW-0350">Heme biosynthesis</keyword>
<feature type="transmembrane region" description="Helical" evidence="12">
    <location>
        <begin position="98"/>
        <end position="119"/>
    </location>
</feature>
<keyword evidence="4" id="KW-0479">Metal-binding</keyword>
<evidence type="ECO:0000256" key="3">
    <source>
        <dbReference type="ARBA" id="ARBA00022692"/>
    </source>
</evidence>
<dbReference type="PANTHER" id="PTHR35457">
    <property type="entry name" value="HEME A SYNTHASE"/>
    <property type="match status" value="1"/>
</dbReference>
<evidence type="ECO:0000313" key="14">
    <source>
        <dbReference type="Proteomes" id="UP000530514"/>
    </source>
</evidence>
<feature type="transmembrane region" description="Helical" evidence="12">
    <location>
        <begin position="220"/>
        <end position="240"/>
    </location>
</feature>
<comment type="pathway">
    <text evidence="11">Porphyrin-containing compound metabolism.</text>
</comment>
<keyword evidence="7" id="KW-0408">Iron</keyword>
<feature type="transmembrane region" description="Helical" evidence="12">
    <location>
        <begin position="12"/>
        <end position="31"/>
    </location>
</feature>
<gene>
    <name evidence="13" type="ORF">H1164_12005</name>
</gene>
<feature type="transmembrane region" description="Helical" evidence="12">
    <location>
        <begin position="125"/>
        <end position="147"/>
    </location>
</feature>
<dbReference type="GO" id="GO:0016491">
    <property type="term" value="F:oxidoreductase activity"/>
    <property type="evidence" value="ECO:0007669"/>
    <property type="project" value="UniProtKB-KW"/>
</dbReference>
<keyword evidence="14" id="KW-1185">Reference proteome</keyword>
<keyword evidence="2" id="KW-1003">Cell membrane</keyword>
<dbReference type="GO" id="GO:0046872">
    <property type="term" value="F:metal ion binding"/>
    <property type="evidence" value="ECO:0007669"/>
    <property type="project" value="UniProtKB-KW"/>
</dbReference>
<sequence length="316" mass="35672">MAKPDIRRTNIYPLAFATLLGLFLVNLLGFIDTQTGSAFGCGRDWPLCNGKIIPEVWNTHIAIEFIHRLVVLADLLLLLFLIAATYRRYRGRKDIRILMGISFLAFAGEGFLGAISVLTDNPPSVLALHMGMSLIAFTSLYLWTATLRQIETGKYRRFDLQDAAPVKQMKRWTWGTLIYSFLVVYFGSYVTFTGAGGYFQGWPFPTEAYTQAGSALLIDLTHRFMALVLFVLILKLYLFTSRLRGQRKDLRAVSLQTLILVIFQMLSGALLIMTKLNLVAFLLHVSIATLMVGSLGLLGLKTSFFQEKERMKEYNL</sequence>
<accession>A0A7W2AJB8</accession>
<evidence type="ECO:0000256" key="2">
    <source>
        <dbReference type="ARBA" id="ARBA00022475"/>
    </source>
</evidence>
<dbReference type="PANTHER" id="PTHR35457:SF1">
    <property type="entry name" value="HEME A SYNTHASE"/>
    <property type="match status" value="1"/>
</dbReference>
<evidence type="ECO:0000256" key="5">
    <source>
        <dbReference type="ARBA" id="ARBA00022989"/>
    </source>
</evidence>
<feature type="transmembrane region" description="Helical" evidence="12">
    <location>
        <begin position="65"/>
        <end position="86"/>
    </location>
</feature>
<evidence type="ECO:0000256" key="9">
    <source>
        <dbReference type="ARBA" id="ARBA00023136"/>
    </source>
</evidence>
<evidence type="ECO:0000256" key="12">
    <source>
        <dbReference type="SAM" id="Phobius"/>
    </source>
</evidence>
<dbReference type="GO" id="GO:0006784">
    <property type="term" value="P:heme A biosynthetic process"/>
    <property type="evidence" value="ECO:0007669"/>
    <property type="project" value="InterPro"/>
</dbReference>
<dbReference type="InterPro" id="IPR050450">
    <property type="entry name" value="COX15/CtaA_HemeA_synthase"/>
</dbReference>
<dbReference type="Proteomes" id="UP000530514">
    <property type="component" value="Unassembled WGS sequence"/>
</dbReference>
<name>A0A7W2AJB8_9BACL</name>
<evidence type="ECO:0000256" key="10">
    <source>
        <dbReference type="ARBA" id="ARBA00023157"/>
    </source>
</evidence>
<dbReference type="EMBL" id="JACEIP010000018">
    <property type="protein sequence ID" value="MBA4543614.1"/>
    <property type="molecule type" value="Genomic_DNA"/>
</dbReference>
<comment type="caution">
    <text evidence="13">The sequence shown here is derived from an EMBL/GenBank/DDBJ whole genome shotgun (WGS) entry which is preliminary data.</text>
</comment>
<dbReference type="Pfam" id="PF02628">
    <property type="entry name" value="COX15-CtaA"/>
    <property type="match status" value="1"/>
</dbReference>
<evidence type="ECO:0000256" key="8">
    <source>
        <dbReference type="ARBA" id="ARBA00023133"/>
    </source>
</evidence>
<feature type="transmembrane region" description="Helical" evidence="12">
    <location>
        <begin position="278"/>
        <end position="300"/>
    </location>
</feature>
<evidence type="ECO:0000256" key="1">
    <source>
        <dbReference type="ARBA" id="ARBA00004141"/>
    </source>
</evidence>
<dbReference type="GO" id="GO:0016020">
    <property type="term" value="C:membrane"/>
    <property type="evidence" value="ECO:0007669"/>
    <property type="project" value="UniProtKB-SubCell"/>
</dbReference>
<evidence type="ECO:0000256" key="6">
    <source>
        <dbReference type="ARBA" id="ARBA00023002"/>
    </source>
</evidence>
<dbReference type="RefSeq" id="WP_033101577.1">
    <property type="nucleotide sequence ID" value="NZ_JACEIP010000018.1"/>
</dbReference>
<evidence type="ECO:0000256" key="4">
    <source>
        <dbReference type="ARBA" id="ARBA00022723"/>
    </source>
</evidence>
<dbReference type="InterPro" id="IPR003780">
    <property type="entry name" value="COX15/CtaA_fam"/>
</dbReference>
<keyword evidence="5 12" id="KW-1133">Transmembrane helix</keyword>
<proteinExistence type="predicted"/>
<feature type="transmembrane region" description="Helical" evidence="12">
    <location>
        <begin position="177"/>
        <end position="200"/>
    </location>
</feature>
<reference evidence="13 14" key="1">
    <citation type="submission" date="2020-07" db="EMBL/GenBank/DDBJ databases">
        <authorList>
            <person name="Feng H."/>
        </authorList>
    </citation>
    <scope>NUCLEOTIDE SEQUENCE [LARGE SCALE GENOMIC DNA]</scope>
    <source>
        <strain evidence="14">s-11</strain>
    </source>
</reference>
<dbReference type="OrthoDB" id="9816428at2"/>
<organism evidence="13 14">
    <name type="scientific">Thermoactinomyces daqus</name>
    <dbReference type="NCBI Taxonomy" id="1329516"/>
    <lineage>
        <taxon>Bacteria</taxon>
        <taxon>Bacillati</taxon>
        <taxon>Bacillota</taxon>
        <taxon>Bacilli</taxon>
        <taxon>Bacillales</taxon>
        <taxon>Thermoactinomycetaceae</taxon>
        <taxon>Thermoactinomyces</taxon>
    </lineage>
</organism>
<keyword evidence="3 12" id="KW-0812">Transmembrane</keyword>
<evidence type="ECO:0000313" key="13">
    <source>
        <dbReference type="EMBL" id="MBA4543614.1"/>
    </source>
</evidence>
<keyword evidence="6" id="KW-0560">Oxidoreductase</keyword>
<dbReference type="AlphaFoldDB" id="A0A7W2AJB8"/>
<feature type="transmembrane region" description="Helical" evidence="12">
    <location>
        <begin position="252"/>
        <end position="272"/>
    </location>
</feature>
<comment type="subcellular location">
    <subcellularLocation>
        <location evidence="1">Membrane</location>
        <topology evidence="1">Multi-pass membrane protein</topology>
    </subcellularLocation>
</comment>
<protein>
    <submittedName>
        <fullName evidence="13">Heme A synthase</fullName>
    </submittedName>
</protein>
<evidence type="ECO:0000256" key="7">
    <source>
        <dbReference type="ARBA" id="ARBA00023004"/>
    </source>
</evidence>